<comment type="caution">
    <text evidence="2">The sequence shown here is derived from an EMBL/GenBank/DDBJ whole genome shotgun (WGS) entry which is preliminary data.</text>
</comment>
<dbReference type="EMBL" id="CYRY02025395">
    <property type="protein sequence ID" value="VCW98385.1"/>
    <property type="molecule type" value="Genomic_DNA"/>
</dbReference>
<protein>
    <submittedName>
        <fullName evidence="2">Uncharacterized protein</fullName>
    </submittedName>
</protein>
<keyword evidence="3" id="KW-1185">Reference proteome</keyword>
<evidence type="ECO:0000256" key="1">
    <source>
        <dbReference type="SAM" id="MobiDB-lite"/>
    </source>
</evidence>
<evidence type="ECO:0000313" key="3">
    <source>
        <dbReference type="Proteomes" id="UP000269945"/>
    </source>
</evidence>
<sequence>MVSRYLVNQQTQYLGQSHNHQTVRSDSHIRPAGFSSGGEQPHT</sequence>
<name>A0A9X9Q2Q5_GULGU</name>
<dbReference type="AlphaFoldDB" id="A0A9X9Q2Q5"/>
<organism evidence="2 3">
    <name type="scientific">Gulo gulo</name>
    <name type="common">Wolverine</name>
    <name type="synonym">Gluton</name>
    <dbReference type="NCBI Taxonomy" id="48420"/>
    <lineage>
        <taxon>Eukaryota</taxon>
        <taxon>Metazoa</taxon>
        <taxon>Chordata</taxon>
        <taxon>Craniata</taxon>
        <taxon>Vertebrata</taxon>
        <taxon>Euteleostomi</taxon>
        <taxon>Mammalia</taxon>
        <taxon>Eutheria</taxon>
        <taxon>Laurasiatheria</taxon>
        <taxon>Carnivora</taxon>
        <taxon>Caniformia</taxon>
        <taxon>Musteloidea</taxon>
        <taxon>Mustelidae</taxon>
        <taxon>Guloninae</taxon>
        <taxon>Gulo</taxon>
    </lineage>
</organism>
<evidence type="ECO:0000313" key="2">
    <source>
        <dbReference type="EMBL" id="VCW98385.1"/>
    </source>
</evidence>
<feature type="compositionally biased region" description="Polar residues" evidence="1">
    <location>
        <begin position="1"/>
        <end position="22"/>
    </location>
</feature>
<feature type="region of interest" description="Disordered" evidence="1">
    <location>
        <begin position="1"/>
        <end position="43"/>
    </location>
</feature>
<accession>A0A9X9Q2Q5</accession>
<dbReference type="Proteomes" id="UP000269945">
    <property type="component" value="Unassembled WGS sequence"/>
</dbReference>
<gene>
    <name evidence="2" type="ORF">BN2614_LOCUS4</name>
</gene>
<reference evidence="2 3" key="1">
    <citation type="submission" date="2018-10" db="EMBL/GenBank/DDBJ databases">
        <authorList>
            <person name="Ekblom R."/>
            <person name="Jareborg N."/>
        </authorList>
    </citation>
    <scope>NUCLEOTIDE SEQUENCE [LARGE SCALE GENOMIC DNA]</scope>
    <source>
        <tissue evidence="2">Muscle</tissue>
    </source>
</reference>
<proteinExistence type="predicted"/>